<name>A0A0C3ERQ6_9AGAM</name>
<sequence>MVGIATAIRASILRSRDPQDVKNWLSTMSNCLLTITKSTLWAPCEDELVMNSNSSIDWCSAHFGFPDGSKFHTAGFWTDYLRAFKSNPVKGVDGNWHTRHGSIEISFGVPPELKPRVLDIFAEGFGQNSDDSVQPAA</sequence>
<evidence type="ECO:0000313" key="1">
    <source>
        <dbReference type="EMBL" id="KIM70506.1"/>
    </source>
</evidence>
<dbReference type="OrthoDB" id="1862401at2759"/>
<reference evidence="2" key="2">
    <citation type="submission" date="2015-01" db="EMBL/GenBank/DDBJ databases">
        <title>Evolutionary Origins and Diversification of the Mycorrhizal Mutualists.</title>
        <authorList>
            <consortium name="DOE Joint Genome Institute"/>
            <consortium name="Mycorrhizal Genomics Consortium"/>
            <person name="Kohler A."/>
            <person name="Kuo A."/>
            <person name="Nagy L.G."/>
            <person name="Floudas D."/>
            <person name="Copeland A."/>
            <person name="Barry K.W."/>
            <person name="Cichocki N."/>
            <person name="Veneault-Fourrey C."/>
            <person name="LaButti K."/>
            <person name="Lindquist E.A."/>
            <person name="Lipzen A."/>
            <person name="Lundell T."/>
            <person name="Morin E."/>
            <person name="Murat C."/>
            <person name="Riley R."/>
            <person name="Ohm R."/>
            <person name="Sun H."/>
            <person name="Tunlid A."/>
            <person name="Henrissat B."/>
            <person name="Grigoriev I.V."/>
            <person name="Hibbett D.S."/>
            <person name="Martin F."/>
        </authorList>
    </citation>
    <scope>NUCLEOTIDE SEQUENCE [LARGE SCALE GENOMIC DNA]</scope>
    <source>
        <strain evidence="2">Foug A</strain>
    </source>
</reference>
<gene>
    <name evidence="1" type="ORF">SCLCIDRAFT_1206643</name>
</gene>
<dbReference type="InParanoid" id="A0A0C3ERQ6"/>
<dbReference type="AlphaFoldDB" id="A0A0C3ERQ6"/>
<keyword evidence="2" id="KW-1185">Reference proteome</keyword>
<dbReference type="HOGENOM" id="CLU_1777136_0_0_1"/>
<protein>
    <submittedName>
        <fullName evidence="1">Uncharacterized protein</fullName>
    </submittedName>
</protein>
<reference evidence="1 2" key="1">
    <citation type="submission" date="2014-04" db="EMBL/GenBank/DDBJ databases">
        <authorList>
            <consortium name="DOE Joint Genome Institute"/>
            <person name="Kuo A."/>
            <person name="Kohler A."/>
            <person name="Nagy L.G."/>
            <person name="Floudas D."/>
            <person name="Copeland A."/>
            <person name="Barry K.W."/>
            <person name="Cichocki N."/>
            <person name="Veneault-Fourrey C."/>
            <person name="LaButti K."/>
            <person name="Lindquist E.A."/>
            <person name="Lipzen A."/>
            <person name="Lundell T."/>
            <person name="Morin E."/>
            <person name="Murat C."/>
            <person name="Sun H."/>
            <person name="Tunlid A."/>
            <person name="Henrissat B."/>
            <person name="Grigoriev I.V."/>
            <person name="Hibbett D.S."/>
            <person name="Martin F."/>
            <person name="Nordberg H.P."/>
            <person name="Cantor M.N."/>
            <person name="Hua S.X."/>
        </authorList>
    </citation>
    <scope>NUCLEOTIDE SEQUENCE [LARGE SCALE GENOMIC DNA]</scope>
    <source>
        <strain evidence="1 2">Foug A</strain>
    </source>
</reference>
<dbReference type="EMBL" id="KN822004">
    <property type="protein sequence ID" value="KIM70506.1"/>
    <property type="molecule type" value="Genomic_DNA"/>
</dbReference>
<organism evidence="1 2">
    <name type="scientific">Scleroderma citrinum Foug A</name>
    <dbReference type="NCBI Taxonomy" id="1036808"/>
    <lineage>
        <taxon>Eukaryota</taxon>
        <taxon>Fungi</taxon>
        <taxon>Dikarya</taxon>
        <taxon>Basidiomycota</taxon>
        <taxon>Agaricomycotina</taxon>
        <taxon>Agaricomycetes</taxon>
        <taxon>Agaricomycetidae</taxon>
        <taxon>Boletales</taxon>
        <taxon>Sclerodermatineae</taxon>
        <taxon>Sclerodermataceae</taxon>
        <taxon>Scleroderma</taxon>
    </lineage>
</organism>
<evidence type="ECO:0000313" key="2">
    <source>
        <dbReference type="Proteomes" id="UP000053989"/>
    </source>
</evidence>
<dbReference type="Proteomes" id="UP000053989">
    <property type="component" value="Unassembled WGS sequence"/>
</dbReference>
<accession>A0A0C3ERQ6</accession>
<proteinExistence type="predicted"/>